<sequence>MPADATAASPPVLVLGAGPVGQTAALLLARWGVPVTLLDGRPRRDVAGSRAIVQQRDVLDIWDTVGAGAIAEEGLTWDTARTFYRDRELFSAAPGGPGAGTLPPFVNISQARTEQILDERIADLGLDVRWSHEVVAVEQDGDGVTAHCRTPAGAVRLRGSHALACLGAHGRVAREGLGIGFPGESFEDRFLICDIRADLTGWERERRFYFDPAWNPGRQVLIHPCPGSVYRIDWQVPPGFDLGREEASGGLERRIRQIIGDTPYEVVWRSVYRFHTRVASRMRAGRVLLAGDCAHLFAPFGARGLNSGVQDAENAAWKIAFDRNGWAGEDLLETYDTERRAAARENAEITGATMRFLVPRDDAGHAHRRDVLRRAVTDDSAKALVDSGRLSEPFWYTASPLTTPAADRPFPGRPPRGRAPAPCPGVLVPDAPVTVPGAPGSSRLRPLARAGLTLLTTGTAEVEAVRSAAEQATPAPVETWALPRIDPSGTLSRALGSRPGEVWLLRPDAHIAAVPLAGDPAGIAAAVRAATGAADDSGTGGTAATRVPPPRKEHDDGVLPPPG</sequence>
<dbReference type="Proteomes" id="UP001595923">
    <property type="component" value="Unassembled WGS sequence"/>
</dbReference>
<evidence type="ECO:0000313" key="6">
    <source>
        <dbReference type="EMBL" id="MFC4563032.1"/>
    </source>
</evidence>
<gene>
    <name evidence="6" type="ORF">ACFO4E_14300</name>
</gene>
<dbReference type="NCBIfam" id="NF006002">
    <property type="entry name" value="PRK08132.1"/>
    <property type="match status" value="1"/>
</dbReference>
<dbReference type="InterPro" id="IPR036188">
    <property type="entry name" value="FAD/NAD-bd_sf"/>
</dbReference>
<dbReference type="RefSeq" id="WP_378574738.1">
    <property type="nucleotide sequence ID" value="NZ_JBHSFQ010000012.1"/>
</dbReference>
<reference evidence="7" key="1">
    <citation type="journal article" date="2019" name="Int. J. Syst. Evol. Microbiol.">
        <title>The Global Catalogue of Microorganisms (GCM) 10K type strain sequencing project: providing services to taxonomists for standard genome sequencing and annotation.</title>
        <authorList>
            <consortium name="The Broad Institute Genomics Platform"/>
            <consortium name="The Broad Institute Genome Sequencing Center for Infectious Disease"/>
            <person name="Wu L."/>
            <person name="Ma J."/>
        </authorList>
    </citation>
    <scope>NUCLEOTIDE SEQUENCE [LARGE SCALE GENOMIC DNA]</scope>
    <source>
        <strain evidence="7">XZYJ18</strain>
    </source>
</reference>
<evidence type="ECO:0000313" key="7">
    <source>
        <dbReference type="Proteomes" id="UP001595923"/>
    </source>
</evidence>
<dbReference type="EMBL" id="JBHSFQ010000012">
    <property type="protein sequence ID" value="MFC4563032.1"/>
    <property type="molecule type" value="Genomic_DNA"/>
</dbReference>
<feature type="domain" description="FAD-binding" evidence="5">
    <location>
        <begin position="11"/>
        <end position="347"/>
    </location>
</feature>
<dbReference type="Pfam" id="PF01494">
    <property type="entry name" value="FAD_binding_3"/>
    <property type="match status" value="1"/>
</dbReference>
<dbReference type="PANTHER" id="PTHR43004:SF19">
    <property type="entry name" value="BINDING MONOOXYGENASE, PUTATIVE (JCVI)-RELATED"/>
    <property type="match status" value="1"/>
</dbReference>
<evidence type="ECO:0000256" key="3">
    <source>
        <dbReference type="ARBA" id="ARBA00022827"/>
    </source>
</evidence>
<dbReference type="Gene3D" id="3.30.70.2450">
    <property type="match status" value="1"/>
</dbReference>
<evidence type="ECO:0000256" key="1">
    <source>
        <dbReference type="ARBA" id="ARBA00001974"/>
    </source>
</evidence>
<protein>
    <submittedName>
        <fullName evidence="6">FAD-dependent monooxygenase</fullName>
    </submittedName>
</protein>
<keyword evidence="2" id="KW-0285">Flavoprotein</keyword>
<evidence type="ECO:0000256" key="4">
    <source>
        <dbReference type="SAM" id="MobiDB-lite"/>
    </source>
</evidence>
<keyword evidence="6" id="KW-0560">Oxidoreductase</keyword>
<dbReference type="PANTHER" id="PTHR43004">
    <property type="entry name" value="TRK SYSTEM POTASSIUM UPTAKE PROTEIN"/>
    <property type="match status" value="1"/>
</dbReference>
<evidence type="ECO:0000259" key="5">
    <source>
        <dbReference type="Pfam" id="PF01494"/>
    </source>
</evidence>
<name>A0ABV9DWB2_9ACTN</name>
<dbReference type="PRINTS" id="PR00420">
    <property type="entry name" value="RNGMNOXGNASE"/>
</dbReference>
<evidence type="ECO:0000256" key="2">
    <source>
        <dbReference type="ARBA" id="ARBA00022630"/>
    </source>
</evidence>
<dbReference type="InterPro" id="IPR002938">
    <property type="entry name" value="FAD-bd"/>
</dbReference>
<keyword evidence="6" id="KW-0503">Monooxygenase</keyword>
<dbReference type="GO" id="GO:0004497">
    <property type="term" value="F:monooxygenase activity"/>
    <property type="evidence" value="ECO:0007669"/>
    <property type="project" value="UniProtKB-KW"/>
</dbReference>
<dbReference type="InterPro" id="IPR050641">
    <property type="entry name" value="RIFMO-like"/>
</dbReference>
<dbReference type="SUPFAM" id="SSF51905">
    <property type="entry name" value="FAD/NAD(P)-binding domain"/>
    <property type="match status" value="1"/>
</dbReference>
<keyword evidence="7" id="KW-1185">Reference proteome</keyword>
<dbReference type="Gene3D" id="3.50.50.60">
    <property type="entry name" value="FAD/NAD(P)-binding domain"/>
    <property type="match status" value="1"/>
</dbReference>
<comment type="cofactor">
    <cofactor evidence="1">
        <name>FAD</name>
        <dbReference type="ChEBI" id="CHEBI:57692"/>
    </cofactor>
</comment>
<comment type="caution">
    <text evidence="6">The sequence shown here is derived from an EMBL/GenBank/DDBJ whole genome shotgun (WGS) entry which is preliminary data.</text>
</comment>
<feature type="compositionally biased region" description="Low complexity" evidence="4">
    <location>
        <begin position="530"/>
        <end position="545"/>
    </location>
</feature>
<keyword evidence="3" id="KW-0274">FAD</keyword>
<accession>A0ABV9DWB2</accession>
<proteinExistence type="predicted"/>
<dbReference type="Gene3D" id="3.40.30.120">
    <property type="match status" value="1"/>
</dbReference>
<feature type="region of interest" description="Disordered" evidence="4">
    <location>
        <begin position="530"/>
        <end position="563"/>
    </location>
</feature>
<organism evidence="6 7">
    <name type="scientific">Nocardiopsis mangrovi</name>
    <dbReference type="NCBI Taxonomy" id="1179818"/>
    <lineage>
        <taxon>Bacteria</taxon>
        <taxon>Bacillati</taxon>
        <taxon>Actinomycetota</taxon>
        <taxon>Actinomycetes</taxon>
        <taxon>Streptosporangiales</taxon>
        <taxon>Nocardiopsidaceae</taxon>
        <taxon>Nocardiopsis</taxon>
    </lineage>
</organism>